<protein>
    <submittedName>
        <fullName evidence="3">MyoD family inhibitor domain-containing protein 2-like</fullName>
    </submittedName>
</protein>
<dbReference type="InterPro" id="IPR026134">
    <property type="entry name" value="MDFI/MDFIC"/>
</dbReference>
<dbReference type="GO" id="GO:0010468">
    <property type="term" value="P:regulation of gene expression"/>
    <property type="evidence" value="ECO:0007669"/>
    <property type="project" value="UniProtKB-ARBA"/>
</dbReference>
<dbReference type="AlphaFoldDB" id="A0AAV1NWF0"/>
<feature type="compositionally biased region" description="Basic and acidic residues" evidence="2">
    <location>
        <begin position="57"/>
        <end position="67"/>
    </location>
</feature>
<evidence type="ECO:0000313" key="4">
    <source>
        <dbReference type="Proteomes" id="UP001314229"/>
    </source>
</evidence>
<dbReference type="Proteomes" id="UP001314229">
    <property type="component" value="Unassembled WGS sequence"/>
</dbReference>
<keyword evidence="4" id="KW-1185">Reference proteome</keyword>
<dbReference type="PANTHER" id="PTHR15304:SF2">
    <property type="entry name" value="MYOD FAMILY INHIBITOR DOMAIN-CONTAINING PROTEIN 2"/>
    <property type="match status" value="1"/>
</dbReference>
<comment type="similarity">
    <text evidence="1">Belongs to the MDFI family.</text>
</comment>
<evidence type="ECO:0000256" key="1">
    <source>
        <dbReference type="ARBA" id="ARBA00025778"/>
    </source>
</evidence>
<dbReference type="PANTHER" id="PTHR15304">
    <property type="entry name" value="MYOD FAMILY INHIBITOR"/>
    <property type="match status" value="1"/>
</dbReference>
<comment type="caution">
    <text evidence="3">The sequence shown here is derived from an EMBL/GenBank/DDBJ whole genome shotgun (WGS) entry which is preliminary data.</text>
</comment>
<sequence>MSAPSKSPLNDQDCIQIEKLKDFDGSIPKPVTGNPPRKMMGKLVSEARRLSTISEQESDKPDLDSTSHDALGGSEWGGSSFSMCSDKFKNNSSHFSSDDSYQPDTGDDCAGLLLTCLYCRFYELLVLLPDTCERAVSCCFPSFKYIKASSEKDQQGLDCWSCKLELDCHLCGSSCKDTAELLELAMEMSEVCHR</sequence>
<organism evidence="3 4">
    <name type="scientific">Scomber scombrus</name>
    <name type="common">Atlantic mackerel</name>
    <name type="synonym">Scomber vernalis</name>
    <dbReference type="NCBI Taxonomy" id="13677"/>
    <lineage>
        <taxon>Eukaryota</taxon>
        <taxon>Metazoa</taxon>
        <taxon>Chordata</taxon>
        <taxon>Craniata</taxon>
        <taxon>Vertebrata</taxon>
        <taxon>Euteleostomi</taxon>
        <taxon>Actinopterygii</taxon>
        <taxon>Neopterygii</taxon>
        <taxon>Teleostei</taxon>
        <taxon>Neoteleostei</taxon>
        <taxon>Acanthomorphata</taxon>
        <taxon>Pelagiaria</taxon>
        <taxon>Scombriformes</taxon>
        <taxon>Scombridae</taxon>
        <taxon>Scomber</taxon>
    </lineage>
</organism>
<dbReference type="Pfam" id="PF15316">
    <property type="entry name" value="MDFI"/>
    <property type="match status" value="1"/>
</dbReference>
<reference evidence="3 4" key="1">
    <citation type="submission" date="2024-01" db="EMBL/GenBank/DDBJ databases">
        <authorList>
            <person name="Alioto T."/>
            <person name="Alioto T."/>
            <person name="Gomez Garrido J."/>
        </authorList>
    </citation>
    <scope>NUCLEOTIDE SEQUENCE [LARGE SCALE GENOMIC DNA]</scope>
</reference>
<feature type="region of interest" description="Disordered" evidence="2">
    <location>
        <begin position="48"/>
        <end position="69"/>
    </location>
</feature>
<evidence type="ECO:0000313" key="3">
    <source>
        <dbReference type="EMBL" id="CAK6963922.1"/>
    </source>
</evidence>
<dbReference type="EMBL" id="CAWUFR010000068">
    <property type="protein sequence ID" value="CAK6963922.1"/>
    <property type="molecule type" value="Genomic_DNA"/>
</dbReference>
<proteinExistence type="inferred from homology"/>
<feature type="region of interest" description="Disordered" evidence="2">
    <location>
        <begin position="21"/>
        <end position="40"/>
    </location>
</feature>
<gene>
    <name evidence="3" type="ORF">FSCOSCO3_A005622</name>
</gene>
<accession>A0AAV1NWF0</accession>
<evidence type="ECO:0000256" key="2">
    <source>
        <dbReference type="SAM" id="MobiDB-lite"/>
    </source>
</evidence>
<name>A0AAV1NWF0_SCOSC</name>